<dbReference type="AlphaFoldDB" id="A0AAW0CW77"/>
<comment type="caution">
    <text evidence="2">The sequence shown here is derived from an EMBL/GenBank/DDBJ whole genome shotgun (WGS) entry which is preliminary data.</text>
</comment>
<evidence type="ECO:0000256" key="1">
    <source>
        <dbReference type="SAM" id="Coils"/>
    </source>
</evidence>
<accession>A0AAW0CW77</accession>
<protein>
    <recommendedName>
        <fullName evidence="4">F-box domain-containing protein</fullName>
    </recommendedName>
</protein>
<name>A0AAW0CW77_9AGAR</name>
<dbReference type="Proteomes" id="UP001383192">
    <property type="component" value="Unassembled WGS sequence"/>
</dbReference>
<evidence type="ECO:0000313" key="2">
    <source>
        <dbReference type="EMBL" id="KAK7043136.1"/>
    </source>
</evidence>
<dbReference type="EMBL" id="JAYKXP010000029">
    <property type="protein sequence ID" value="KAK7043136.1"/>
    <property type="molecule type" value="Genomic_DNA"/>
</dbReference>
<gene>
    <name evidence="2" type="ORF">VNI00_008490</name>
</gene>
<organism evidence="2 3">
    <name type="scientific">Paramarasmius palmivorus</name>
    <dbReference type="NCBI Taxonomy" id="297713"/>
    <lineage>
        <taxon>Eukaryota</taxon>
        <taxon>Fungi</taxon>
        <taxon>Dikarya</taxon>
        <taxon>Basidiomycota</taxon>
        <taxon>Agaricomycotina</taxon>
        <taxon>Agaricomycetes</taxon>
        <taxon>Agaricomycetidae</taxon>
        <taxon>Agaricales</taxon>
        <taxon>Marasmiineae</taxon>
        <taxon>Marasmiaceae</taxon>
        <taxon>Paramarasmius</taxon>
    </lineage>
</organism>
<keyword evidence="1" id="KW-0175">Coiled coil</keyword>
<sequence>MSAIDVQTRLRTPEQNVFTVAEKGRLEQERDRLLEETRRLEERNRELLEESEYLARLMEKREMLRDGKIKLKRFALKKNPLETPSGAIAKLPARLLERIFVVVCSRGSNFSPYQNPKFDLPPLQLAHVSRAWRKVAFSQDGLWATFQLDLSRCNLDLLRFFLTRSGCVPLSLRCECQAVKTRPYLIDRNIMDPLLQHSFRWRSAILDFEDPLGWHKYIRSLRNRYTWPILESIDLRWPSDQRTFNPIHKLVKPYAFLEQLFKLFPEKLRAVSFGNYAIYRPPPIIYSDQIRSYTFNEPVSQLDYLRILVYFTMLKEVYIPEYLLTFSHLITLHIKRPILSKTISTVKIQLPEPNGEQISMYLFFKVVCLPALRNLAVSGPRYAAEAKVSSNHWDSNAYRRFVFSPFGQSHIEHLSLRNLKLRTTQIRDILSFSHSLRHFEFYECESVEVTRYLVNLLTPKPTSIIALPNLMGLGVAFELPSLAQVDLENTMAKEVVEMVKARGQECLPSVRLTFRLRRPFQVSTRNILRHGIVLHSVVLDD</sequence>
<feature type="coiled-coil region" evidence="1">
    <location>
        <begin position="23"/>
        <end position="50"/>
    </location>
</feature>
<evidence type="ECO:0000313" key="3">
    <source>
        <dbReference type="Proteomes" id="UP001383192"/>
    </source>
</evidence>
<evidence type="ECO:0008006" key="4">
    <source>
        <dbReference type="Google" id="ProtNLM"/>
    </source>
</evidence>
<proteinExistence type="predicted"/>
<keyword evidence="3" id="KW-1185">Reference proteome</keyword>
<reference evidence="2 3" key="1">
    <citation type="submission" date="2024-01" db="EMBL/GenBank/DDBJ databases">
        <title>A draft genome for a cacao thread blight-causing isolate of Paramarasmius palmivorus.</title>
        <authorList>
            <person name="Baruah I.K."/>
            <person name="Bukari Y."/>
            <person name="Amoako-Attah I."/>
            <person name="Meinhardt L.W."/>
            <person name="Bailey B.A."/>
            <person name="Cohen S.P."/>
        </authorList>
    </citation>
    <scope>NUCLEOTIDE SEQUENCE [LARGE SCALE GENOMIC DNA]</scope>
    <source>
        <strain evidence="2 3">GH-12</strain>
    </source>
</reference>